<feature type="signal peptide" evidence="1">
    <location>
        <begin position="1"/>
        <end position="31"/>
    </location>
</feature>
<evidence type="ECO:0000313" key="2">
    <source>
        <dbReference type="EMBL" id="MXP30773.1"/>
    </source>
</evidence>
<evidence type="ECO:0000256" key="1">
    <source>
        <dbReference type="SAM" id="SignalP"/>
    </source>
</evidence>
<dbReference type="EMBL" id="WTYE01000001">
    <property type="protein sequence ID" value="MXP33533.1"/>
    <property type="molecule type" value="Genomic_DNA"/>
</dbReference>
<reference evidence="3 4" key="1">
    <citation type="submission" date="2019-12" db="EMBL/GenBank/DDBJ databases">
        <title>Genomic-based taxomic classification of the family Erythrobacteraceae.</title>
        <authorList>
            <person name="Xu L."/>
        </authorList>
    </citation>
    <scope>NUCLEOTIDE SEQUENCE [LARGE SCALE GENOMIC DNA]</scope>
    <source>
        <strain evidence="3 4">JCM 16677</strain>
    </source>
</reference>
<dbReference type="AlphaFoldDB" id="A0A845AWI4"/>
<name>A0A845AWI4_9SPHN</name>
<gene>
    <name evidence="2" type="ORF">GRI94_02930</name>
    <name evidence="3" type="ORF">GRI94_17020</name>
</gene>
<feature type="chain" id="PRO_5044663634" description="DUF3617 family protein" evidence="1">
    <location>
        <begin position="32"/>
        <end position="138"/>
    </location>
</feature>
<evidence type="ECO:0000313" key="3">
    <source>
        <dbReference type="EMBL" id="MXP33533.1"/>
    </source>
</evidence>
<dbReference type="Proteomes" id="UP000446786">
    <property type="component" value="Unassembled WGS sequence"/>
</dbReference>
<dbReference type="RefSeq" id="WP_160778286.1">
    <property type="nucleotide sequence ID" value="NZ_BAAAZF010000001.1"/>
</dbReference>
<evidence type="ECO:0000313" key="4">
    <source>
        <dbReference type="Proteomes" id="UP000446786"/>
    </source>
</evidence>
<organism evidence="3 4">
    <name type="scientific">Parerythrobacter jejuensis</name>
    <dbReference type="NCBI Taxonomy" id="795812"/>
    <lineage>
        <taxon>Bacteria</taxon>
        <taxon>Pseudomonadati</taxon>
        <taxon>Pseudomonadota</taxon>
        <taxon>Alphaproteobacteria</taxon>
        <taxon>Sphingomonadales</taxon>
        <taxon>Erythrobacteraceae</taxon>
        <taxon>Parerythrobacter</taxon>
    </lineage>
</organism>
<keyword evidence="4" id="KW-1185">Reference proteome</keyword>
<dbReference type="EMBL" id="WTYE01000001">
    <property type="protein sequence ID" value="MXP30773.1"/>
    <property type="molecule type" value="Genomic_DNA"/>
</dbReference>
<keyword evidence="1" id="KW-0732">Signal</keyword>
<proteinExistence type="predicted"/>
<evidence type="ECO:0008006" key="5">
    <source>
        <dbReference type="Google" id="ProtNLM"/>
    </source>
</evidence>
<dbReference type="OrthoDB" id="7595119at2"/>
<comment type="caution">
    <text evidence="3">The sequence shown here is derived from an EMBL/GenBank/DDBJ whole genome shotgun (WGS) entry which is preliminary data.</text>
</comment>
<protein>
    <recommendedName>
        <fullName evidence="5">DUF3617 family protein</fullName>
    </recommendedName>
</protein>
<accession>A0A845AWI4</accession>
<sequence length="138" mass="15160">MKMLSRARLQSAVIALGASIVALTVPTQAQAPSLAMLDKLQPGEWEIRYRDGSPARKLCLGSGRDLIQLRHRTPKCNRFVVEDGQAEVTVQYTCRGNGYGRTSIRRESNLLVQIESQGIEGGLPFSFTAEGRRVGACR</sequence>